<evidence type="ECO:0000256" key="1">
    <source>
        <dbReference type="ARBA" id="ARBA00004651"/>
    </source>
</evidence>
<dbReference type="RefSeq" id="WP_026126021.1">
    <property type="nucleotide sequence ID" value="NZ_ANBG01000275.1"/>
</dbReference>
<evidence type="ECO:0000313" key="9">
    <source>
        <dbReference type="EMBL" id="ASU82503.1"/>
    </source>
</evidence>
<dbReference type="InterPro" id="IPR051791">
    <property type="entry name" value="Pra-immunoreactive"/>
</dbReference>
<keyword evidence="10" id="KW-1185">Reference proteome</keyword>
<dbReference type="Proteomes" id="UP000215005">
    <property type="component" value="Chromosome"/>
</dbReference>
<gene>
    <name evidence="9" type="ORF">CDO52_06650</name>
</gene>
<name>A0A223S2Z4_9ACTN</name>
<evidence type="ECO:0000256" key="6">
    <source>
        <dbReference type="SAM" id="MobiDB-lite"/>
    </source>
</evidence>
<dbReference type="AlphaFoldDB" id="A0A223S2Z4"/>
<evidence type="ECO:0000313" key="10">
    <source>
        <dbReference type="Proteomes" id="UP000215005"/>
    </source>
</evidence>
<evidence type="ECO:0000256" key="5">
    <source>
        <dbReference type="ARBA" id="ARBA00023136"/>
    </source>
</evidence>
<dbReference type="GO" id="GO:0005886">
    <property type="term" value="C:plasma membrane"/>
    <property type="evidence" value="ECO:0007669"/>
    <property type="project" value="UniProtKB-SubCell"/>
</dbReference>
<reference evidence="9 10" key="1">
    <citation type="submission" date="2017-08" db="EMBL/GenBank/DDBJ databases">
        <title>The complete genome sequence of Nocardiopsis gilva YIM 90087.</title>
        <authorList>
            <person name="Yin M."/>
            <person name="Tang S."/>
        </authorList>
    </citation>
    <scope>NUCLEOTIDE SEQUENCE [LARGE SCALE GENOMIC DNA]</scope>
    <source>
        <strain evidence="9 10">YIM 90087</strain>
    </source>
</reference>
<feature type="compositionally biased region" description="Pro residues" evidence="6">
    <location>
        <begin position="7"/>
        <end position="19"/>
    </location>
</feature>
<dbReference type="PANTHER" id="PTHR36115">
    <property type="entry name" value="PROLINE-RICH ANTIGEN HOMOLOG-RELATED"/>
    <property type="match status" value="1"/>
</dbReference>
<sequence>MHTPPWNSGPPYGPPPLPGPAAGSGPHPAPAGFGVRLGARIIDYLALSVFAFVFFILVTLVFSAVNPAGFEADLSQDYYDVWGLLWVFGWGLLLFFYDWLFHIAWGRTLGQLTLSLKVVRAADGGRLSQGQAVGRAAIFGLPHSVLCVGHVWVLVDCAFAGSDSHLGQSLHDRAAGTMVIRTRPAPARPAPYF</sequence>
<keyword evidence="2" id="KW-1003">Cell membrane</keyword>
<feature type="transmembrane region" description="Helical" evidence="7">
    <location>
        <begin position="85"/>
        <end position="105"/>
    </location>
</feature>
<organism evidence="9 10">
    <name type="scientific">Nocardiopsis gilva YIM 90087</name>
    <dbReference type="NCBI Taxonomy" id="1235441"/>
    <lineage>
        <taxon>Bacteria</taxon>
        <taxon>Bacillati</taxon>
        <taxon>Actinomycetota</taxon>
        <taxon>Actinomycetes</taxon>
        <taxon>Streptosporangiales</taxon>
        <taxon>Nocardiopsidaceae</taxon>
        <taxon>Nocardiopsis</taxon>
    </lineage>
</organism>
<proteinExistence type="predicted"/>
<dbReference type="Pfam" id="PF06271">
    <property type="entry name" value="RDD"/>
    <property type="match status" value="1"/>
</dbReference>
<evidence type="ECO:0000256" key="2">
    <source>
        <dbReference type="ARBA" id="ARBA00022475"/>
    </source>
</evidence>
<dbReference type="OrthoDB" id="3542905at2"/>
<feature type="region of interest" description="Disordered" evidence="6">
    <location>
        <begin position="1"/>
        <end position="25"/>
    </location>
</feature>
<keyword evidence="5 7" id="KW-0472">Membrane</keyword>
<evidence type="ECO:0000259" key="8">
    <source>
        <dbReference type="Pfam" id="PF06271"/>
    </source>
</evidence>
<dbReference type="KEGG" id="ngv:CDO52_06650"/>
<dbReference type="EMBL" id="CP022753">
    <property type="protein sequence ID" value="ASU82503.1"/>
    <property type="molecule type" value="Genomic_DNA"/>
</dbReference>
<evidence type="ECO:0000256" key="3">
    <source>
        <dbReference type="ARBA" id="ARBA00022692"/>
    </source>
</evidence>
<feature type="domain" description="RDD" evidence="8">
    <location>
        <begin position="31"/>
        <end position="176"/>
    </location>
</feature>
<evidence type="ECO:0000256" key="4">
    <source>
        <dbReference type="ARBA" id="ARBA00022989"/>
    </source>
</evidence>
<protein>
    <submittedName>
        <fullName evidence="9">RDD family protein</fullName>
    </submittedName>
</protein>
<keyword evidence="3 7" id="KW-0812">Transmembrane</keyword>
<accession>A0A223S2Z4</accession>
<evidence type="ECO:0000256" key="7">
    <source>
        <dbReference type="SAM" id="Phobius"/>
    </source>
</evidence>
<dbReference type="PANTHER" id="PTHR36115:SF4">
    <property type="entry name" value="MEMBRANE PROTEIN"/>
    <property type="match status" value="1"/>
</dbReference>
<keyword evidence="4 7" id="KW-1133">Transmembrane helix</keyword>
<feature type="transmembrane region" description="Helical" evidence="7">
    <location>
        <begin position="44"/>
        <end position="65"/>
    </location>
</feature>
<comment type="subcellular location">
    <subcellularLocation>
        <location evidence="1">Cell membrane</location>
        <topology evidence="1">Multi-pass membrane protein</topology>
    </subcellularLocation>
</comment>
<dbReference type="InterPro" id="IPR010432">
    <property type="entry name" value="RDD"/>
</dbReference>